<dbReference type="PANTHER" id="PTHR23221:SF7">
    <property type="entry name" value="PHOSPHATIDYLINOSITOL-GLYCAN-SPECIFIC PHOSPHOLIPASE D"/>
    <property type="match status" value="1"/>
</dbReference>
<feature type="non-terminal residue" evidence="6">
    <location>
        <position position="1"/>
    </location>
</feature>
<keyword evidence="1" id="KW-0732">Signal</keyword>
<comment type="caution">
    <text evidence="6">The sequence shown here is derived from an EMBL/GenBank/DDBJ whole genome shotgun (WGS) entry which is preliminary data.</text>
</comment>
<evidence type="ECO:0000313" key="7">
    <source>
        <dbReference type="Proteomes" id="UP000182798"/>
    </source>
</evidence>
<feature type="region of interest" description="Disordered" evidence="5">
    <location>
        <begin position="1"/>
        <end position="21"/>
    </location>
</feature>
<dbReference type="EMBL" id="MIQH01000843">
    <property type="protein sequence ID" value="OJA03266.1"/>
    <property type="molecule type" value="Genomic_DNA"/>
</dbReference>
<dbReference type="Pfam" id="PF01839">
    <property type="entry name" value="FG-GAP"/>
    <property type="match status" value="3"/>
</dbReference>
<sequence length="233" mass="22788">GFVINGENRDDQSGISVSSAGDVNGDGLDDLIVGTPGASNETGKSYVVFGTIDTTAINLSTIAAGTGGFVINGENEDDQSGFSVSSAGDVNGDGLDDLIVGAFGANLTGSANIGKSYVVFGTIDTTAINLSTIAAGTGGFVINGENAGDNSGYSVSSAGDVNGDGLDDVIVGADQADSVSNSKAGKSFVIFGKADETAINLSNIVAGTGGFVIYGGDAWNQSGASVSSAGDVN</sequence>
<dbReference type="SUPFAM" id="SSF69318">
    <property type="entry name" value="Integrin alpha N-terminal domain"/>
    <property type="match status" value="1"/>
</dbReference>
<evidence type="ECO:0008006" key="8">
    <source>
        <dbReference type="Google" id="ProtNLM"/>
    </source>
</evidence>
<keyword evidence="4" id="KW-0325">Glycoprotein</keyword>
<evidence type="ECO:0000256" key="3">
    <source>
        <dbReference type="ARBA" id="ARBA00022801"/>
    </source>
</evidence>
<accession>A0A1J8Q1G1</accession>
<dbReference type="GO" id="GO:0016787">
    <property type="term" value="F:hydrolase activity"/>
    <property type="evidence" value="ECO:0007669"/>
    <property type="project" value="UniProtKB-KW"/>
</dbReference>
<evidence type="ECO:0000256" key="1">
    <source>
        <dbReference type="ARBA" id="ARBA00022729"/>
    </source>
</evidence>
<gene>
    <name evidence="6" type="ORF">BGC33_02620</name>
</gene>
<dbReference type="AlphaFoldDB" id="A0A1J8Q1G1"/>
<dbReference type="InterPro" id="IPR013517">
    <property type="entry name" value="FG-GAP"/>
</dbReference>
<protein>
    <recommendedName>
        <fullName evidence="8">Flagellar hook-length control protein FliK</fullName>
    </recommendedName>
</protein>
<keyword evidence="2" id="KW-0677">Repeat</keyword>
<dbReference type="PROSITE" id="PS51470">
    <property type="entry name" value="FG_GAP"/>
    <property type="match status" value="3"/>
</dbReference>
<dbReference type="InterPro" id="IPR000413">
    <property type="entry name" value="Integrin_alpha"/>
</dbReference>
<name>A0A1J8Q1G1_9GAMM</name>
<reference evidence="7" key="1">
    <citation type="submission" date="2016-09" db="EMBL/GenBank/DDBJ databases">
        <title>Genome Sequence of Bathymodiolus thermophilus sulfur-oxidizing gill endosymbiont.</title>
        <authorList>
            <person name="Ponnudurai R."/>
            <person name="Kleiner M."/>
            <person name="Sayavedra L."/>
            <person name="Thuermer A."/>
            <person name="Felbeck H."/>
            <person name="Schlueter R."/>
            <person name="Schweder T."/>
            <person name="Markert S."/>
        </authorList>
    </citation>
    <scope>NUCLEOTIDE SEQUENCE [LARGE SCALE GENOMIC DNA]</scope>
    <source>
        <strain evidence="7">BAT/CrabSpa'14</strain>
    </source>
</reference>
<evidence type="ECO:0000256" key="5">
    <source>
        <dbReference type="SAM" id="MobiDB-lite"/>
    </source>
</evidence>
<dbReference type="PRINTS" id="PR01185">
    <property type="entry name" value="INTEGRINA"/>
</dbReference>
<feature type="non-terminal residue" evidence="6">
    <location>
        <position position="233"/>
    </location>
</feature>
<dbReference type="SMART" id="SM00191">
    <property type="entry name" value="Int_alpha"/>
    <property type="match status" value="3"/>
</dbReference>
<evidence type="ECO:0000256" key="2">
    <source>
        <dbReference type="ARBA" id="ARBA00022737"/>
    </source>
</evidence>
<dbReference type="GO" id="GO:0008305">
    <property type="term" value="C:integrin complex"/>
    <property type="evidence" value="ECO:0007669"/>
    <property type="project" value="InterPro"/>
</dbReference>
<dbReference type="Gene3D" id="2.130.10.130">
    <property type="entry name" value="Integrin alpha, N-terminal"/>
    <property type="match status" value="2"/>
</dbReference>
<dbReference type="Proteomes" id="UP000182798">
    <property type="component" value="Unassembled WGS sequence"/>
</dbReference>
<dbReference type="RefSeq" id="WP_198934606.1">
    <property type="nucleotide sequence ID" value="NZ_MIQH01000843.1"/>
</dbReference>
<evidence type="ECO:0000313" key="6">
    <source>
        <dbReference type="EMBL" id="OJA03266.1"/>
    </source>
</evidence>
<organism evidence="6 7">
    <name type="scientific">Bathymodiolus thermophilus thioautotrophic gill symbiont</name>
    <dbReference type="NCBI Taxonomy" id="2360"/>
    <lineage>
        <taxon>Bacteria</taxon>
        <taxon>Pseudomonadati</taxon>
        <taxon>Pseudomonadota</taxon>
        <taxon>Gammaproteobacteria</taxon>
        <taxon>sulfur-oxidizing symbionts</taxon>
    </lineage>
</organism>
<proteinExistence type="predicted"/>
<keyword evidence="3" id="KW-0378">Hydrolase</keyword>
<dbReference type="InterPro" id="IPR013519">
    <property type="entry name" value="Int_alpha_beta-p"/>
</dbReference>
<dbReference type="PANTHER" id="PTHR23221">
    <property type="entry name" value="GLYCOSYLPHOSPHATIDYLINOSITOL PHOSPHOLIPASE D"/>
    <property type="match status" value="1"/>
</dbReference>
<dbReference type="InterPro" id="IPR028994">
    <property type="entry name" value="Integrin_alpha_N"/>
</dbReference>
<dbReference type="GO" id="GO:0007155">
    <property type="term" value="P:cell adhesion"/>
    <property type="evidence" value="ECO:0007669"/>
    <property type="project" value="InterPro"/>
</dbReference>
<evidence type="ECO:0000256" key="4">
    <source>
        <dbReference type="ARBA" id="ARBA00023180"/>
    </source>
</evidence>